<dbReference type="InterPro" id="IPR013785">
    <property type="entry name" value="Aldolase_TIM"/>
</dbReference>
<dbReference type="AlphaFoldDB" id="A0A0G4HPM1"/>
<proteinExistence type="predicted"/>
<sequence length="274" mass="29730">VRSLTKKPFGVNLTILPSITPPPYEEYARTIVQSGVRIVETAGNNPKKWIPLFKKAGLFCIHKCTSIRHALSAQKLGVDVISLDGFECSGHPGEDDVTNMILAPIAARKLKIPFILSGGIGNGYGLAAALAMGAEGVNMGTRFAVTKECPWPDAFKEACVKADERQTTLIFRTLKNTARVFKNKVAEEVAEIESRPGPTDFKDLQPLVSGARGREGETRGDVDFGIWTAGPVIGMIEDVPSCKELIERMVRDAEGIISQRLSGMVSAEKPHSRL</sequence>
<dbReference type="EMBL" id="CDMZ01003406">
    <property type="protein sequence ID" value="CEM46234.1"/>
    <property type="molecule type" value="Genomic_DNA"/>
</dbReference>
<dbReference type="Gene3D" id="3.20.20.70">
    <property type="entry name" value="Aldolase class I"/>
    <property type="match status" value="1"/>
</dbReference>
<evidence type="ECO:0000256" key="2">
    <source>
        <dbReference type="ARBA" id="ARBA00022643"/>
    </source>
</evidence>
<evidence type="ECO:0000256" key="3">
    <source>
        <dbReference type="ARBA" id="ARBA00023002"/>
    </source>
</evidence>
<dbReference type="GO" id="GO:0018580">
    <property type="term" value="F:nitronate monooxygenase activity"/>
    <property type="evidence" value="ECO:0007669"/>
    <property type="project" value="InterPro"/>
</dbReference>
<dbReference type="InterPro" id="IPR004136">
    <property type="entry name" value="NMO"/>
</dbReference>
<dbReference type="Pfam" id="PF03060">
    <property type="entry name" value="NMO"/>
    <property type="match status" value="1"/>
</dbReference>
<gene>
    <name evidence="4" type="ORF">Cvel_29925</name>
</gene>
<dbReference type="PANTHER" id="PTHR32332:SF20">
    <property type="entry name" value="2-NITROPROPANE DIOXYGENASE-LIKE PROTEIN"/>
    <property type="match status" value="1"/>
</dbReference>
<keyword evidence="3" id="KW-0560">Oxidoreductase</keyword>
<keyword evidence="2" id="KW-0288">FMN</keyword>
<dbReference type="VEuPathDB" id="CryptoDB:Cvel_29925"/>
<keyword evidence="1" id="KW-0285">Flavoprotein</keyword>
<dbReference type="CDD" id="cd04730">
    <property type="entry name" value="NPD_like"/>
    <property type="match status" value="1"/>
</dbReference>
<organism evidence="4">
    <name type="scientific">Chromera velia CCMP2878</name>
    <dbReference type="NCBI Taxonomy" id="1169474"/>
    <lineage>
        <taxon>Eukaryota</taxon>
        <taxon>Sar</taxon>
        <taxon>Alveolata</taxon>
        <taxon>Colpodellida</taxon>
        <taxon>Chromeraceae</taxon>
        <taxon>Chromera</taxon>
    </lineage>
</organism>
<protein>
    <submittedName>
        <fullName evidence="4">Uncharacterized protein</fullName>
    </submittedName>
</protein>
<name>A0A0G4HPM1_9ALVE</name>
<accession>A0A0G4HPM1</accession>
<dbReference type="SUPFAM" id="SSF51412">
    <property type="entry name" value="Inosine monophosphate dehydrogenase (IMPDH)"/>
    <property type="match status" value="1"/>
</dbReference>
<feature type="non-terminal residue" evidence="4">
    <location>
        <position position="1"/>
    </location>
</feature>
<reference evidence="4" key="1">
    <citation type="submission" date="2014-11" db="EMBL/GenBank/DDBJ databases">
        <authorList>
            <person name="Otto D Thomas"/>
            <person name="Naeem Raeece"/>
        </authorList>
    </citation>
    <scope>NUCLEOTIDE SEQUENCE</scope>
</reference>
<dbReference type="PANTHER" id="PTHR32332">
    <property type="entry name" value="2-NITROPROPANE DIOXYGENASE"/>
    <property type="match status" value="1"/>
</dbReference>
<evidence type="ECO:0000256" key="1">
    <source>
        <dbReference type="ARBA" id="ARBA00022630"/>
    </source>
</evidence>
<evidence type="ECO:0000313" key="4">
    <source>
        <dbReference type="EMBL" id="CEM46234.1"/>
    </source>
</evidence>